<dbReference type="PANTHER" id="PTHR15711">
    <property type="entry name" value="RAP GTPASE-ACTIVATING PROTEIN"/>
    <property type="match status" value="1"/>
</dbReference>
<evidence type="ECO:0000313" key="9">
    <source>
        <dbReference type="Proteomes" id="UP001634394"/>
    </source>
</evidence>
<dbReference type="PROSITE" id="PS50106">
    <property type="entry name" value="PDZ"/>
    <property type="match status" value="1"/>
</dbReference>
<feature type="compositionally biased region" description="Low complexity" evidence="5">
    <location>
        <begin position="1197"/>
        <end position="1216"/>
    </location>
</feature>
<dbReference type="InterPro" id="IPR036034">
    <property type="entry name" value="PDZ_sf"/>
</dbReference>
<dbReference type="FunFam" id="3.40.50.11210:FF:000002">
    <property type="entry name" value="Signal-induced proliferation-associated 1-like protein 1"/>
    <property type="match status" value="1"/>
</dbReference>
<evidence type="ECO:0000259" key="6">
    <source>
        <dbReference type="PROSITE" id="PS50085"/>
    </source>
</evidence>
<feature type="region of interest" description="Disordered" evidence="5">
    <location>
        <begin position="1461"/>
        <end position="1505"/>
    </location>
</feature>
<dbReference type="GO" id="GO:0005096">
    <property type="term" value="F:GTPase activator activity"/>
    <property type="evidence" value="ECO:0007669"/>
    <property type="project" value="UniProtKB-KW"/>
</dbReference>
<dbReference type="Gene3D" id="6.10.140.210">
    <property type="match status" value="1"/>
</dbReference>
<dbReference type="InterPro" id="IPR050989">
    <property type="entry name" value="Rap1_Ran_GAP"/>
</dbReference>
<feature type="region of interest" description="Disordered" evidence="5">
    <location>
        <begin position="1020"/>
        <end position="1137"/>
    </location>
</feature>
<accession>A0ABD3WG29</accession>
<feature type="compositionally biased region" description="Basic and acidic residues" evidence="5">
    <location>
        <begin position="1241"/>
        <end position="1253"/>
    </location>
</feature>
<gene>
    <name evidence="8" type="ORF">ACJMK2_036074</name>
</gene>
<dbReference type="Gene3D" id="2.30.42.10">
    <property type="match status" value="1"/>
</dbReference>
<dbReference type="Gene3D" id="3.40.50.11210">
    <property type="entry name" value="Rap/Ran-GAP"/>
    <property type="match status" value="1"/>
</dbReference>
<keyword evidence="1" id="KW-0343">GTPase activation</keyword>
<reference evidence="8 9" key="1">
    <citation type="submission" date="2024-11" db="EMBL/GenBank/DDBJ databases">
        <title>Chromosome-level genome assembly of the freshwater bivalve Anodonta woodiana.</title>
        <authorList>
            <person name="Chen X."/>
        </authorList>
    </citation>
    <scope>NUCLEOTIDE SEQUENCE [LARGE SCALE GENOMIC DNA]</scope>
    <source>
        <strain evidence="8">MN2024</strain>
        <tissue evidence="8">Gills</tissue>
    </source>
</reference>
<feature type="compositionally biased region" description="Low complexity" evidence="5">
    <location>
        <begin position="32"/>
        <end position="43"/>
    </location>
</feature>
<sequence>MSEELKPPFTGPISAETARLRAKQAVEYYQKQLQSRESLSSRSNAYEKSDRSGHSYINGRHSAATVQAEVPDRFIRGGQRATIHSTQGPKVWKPKRGDNPGDDKSQVEKSTIRTQSRRGRGLYRSNSNLEMDSFEYTEEEEQANVSSVSSKREYGSTSSLDIMSTSGESFFAMLNDLKTEDFDQRSPAPAKLQEVLRGRAEPEKPTTVSFANAEIFERIANGSLLGASNIGDVESDDNTQSPKSKTKLKHKDRKLRSKSITGETGQGVVRNIRRKIENDSGIRTSDNLSDTEIHGDDRFRRKVFVHYDCQSIAFNIESVMKNQNSSTAILNMATGASAASLNRNSYAGEADDPDIIANTDDGDGRNNELVQSCPFFRNEIGGEKERTIGLTRSTAHSPTSSEVSSHYKSAITVTRSPMCCGVSILDSSPTPTGHILPPHVIYKDYVIEYVDHGAYYYRHFFNGNDHQNYFGIDDNLGPVAVSVKREKLDERENNLGKSEAGLYQYRIIIRTSELVTLRGCVLEDAIPSSSRLSSSRGVLVKDALEYVAPELQVSCLKQGIASQKTFDQLLKVDEQGIWSTYKVGIMYCKAGQSTEEEMYNNETAGPAFEEFLTLIGQKVELKGFEKYRAQLDNKSDSTGTHSVYATFNNSEIMFHVSTLLPFTPSNRQQLLRKRHIGNDIVTIVFQEHGSLPFTPRSVRSQFQHVFIIIKVHHPCTDKTSYSIAVSRSKDVPPFGPPIPEKARFPKTQEFADFLLAKVINAENAAHHSEKFRAMAIRTRQEYLKDLANNYTTSNPLESGSKLSKFGFSSGKKKEKNLQKVVPDYHALGAVVWRVQVEDVGQASLVMCLLGIAAETLVIIEENTRSVIFTTHCGSVIGWTSQAISLRLYYNQGDCLVLKSVEMEELKEIVTRLQAVTLGCETEELSLRRNGLGQLGFHIQSEGIVTDVESSGFAFTAGLRKGSRLVEICKVATTTLTHDQMVDLLRTSATVKVVAIAPLDDGSPRGDVKIPPNRIYYSTESWQSSSLPRSENTGNHGYSDSTMSSGRGSLYDSREGTEGFPVRRAQDDSQYGTLEGRHSRSGSKDSNEMLYSGRDWSSSTVSNTGLGRQRTGTLPSSQGSQRWAETNSSSDSGSQPNFLTSIESLYSSTPQTTRKTSAPANEYHTSIHHGNFTQELLKQSQNTKYLLSQGHDSGRSGGNSANSSSNVSDTSFSSGGSQTATHTQTSLIEHSGSLGNLLSRDEGAQVKKWPEHSSRQQLGRNSGGASNSRKPHLDVSPLSSENSSPRSSNRNLSEMSSEESLSTRLRPGVTNTTTKATRNLKTSSNNLEADLIRLINPDLAESDLAGMINSSTRRLPYRLKRTMSDESLHSQKGVLGSDLETNLKDVLFSTTPSRLSPAAREHTHKEQRLSPRAVMDITGPIPWRGQSGRKSPTHVSVPLPKSAASLEWASLVDVATKAIEGAETSSHKEQAPSFSSSGASQSNKESHTETLYKQNSRDRLLNTTSGSSSSQLVWRSVVSNPQQRIQELESKVQNLQSELEKERQENAQLEAEVQHLRAENVRLQEESQTAAAQLRRFTEWFFSTIDRQ</sequence>
<organism evidence="8 9">
    <name type="scientific">Sinanodonta woodiana</name>
    <name type="common">Chinese pond mussel</name>
    <name type="synonym">Anodonta woodiana</name>
    <dbReference type="NCBI Taxonomy" id="1069815"/>
    <lineage>
        <taxon>Eukaryota</taxon>
        <taxon>Metazoa</taxon>
        <taxon>Spiralia</taxon>
        <taxon>Lophotrochozoa</taxon>
        <taxon>Mollusca</taxon>
        <taxon>Bivalvia</taxon>
        <taxon>Autobranchia</taxon>
        <taxon>Heteroconchia</taxon>
        <taxon>Palaeoheterodonta</taxon>
        <taxon>Unionida</taxon>
        <taxon>Unionoidea</taxon>
        <taxon>Unionidae</taxon>
        <taxon>Unioninae</taxon>
        <taxon>Sinanodonta</taxon>
    </lineage>
</organism>
<dbReference type="SUPFAM" id="SSF111347">
    <property type="entry name" value="Rap/Ran-GAP"/>
    <property type="match status" value="1"/>
</dbReference>
<feature type="compositionally biased region" description="Low complexity" evidence="5">
    <location>
        <begin position="1275"/>
        <end position="1305"/>
    </location>
</feature>
<evidence type="ECO:0000256" key="2">
    <source>
        <dbReference type="ARBA" id="ARBA00022553"/>
    </source>
</evidence>
<feature type="compositionally biased region" description="Basic and acidic residues" evidence="5">
    <location>
        <begin position="95"/>
        <end position="111"/>
    </location>
</feature>
<evidence type="ECO:0000256" key="3">
    <source>
        <dbReference type="ARBA" id="ARBA00023054"/>
    </source>
</evidence>
<feature type="region of interest" description="Disordered" evidence="5">
    <location>
        <begin position="31"/>
        <end position="126"/>
    </location>
</feature>
<feature type="region of interest" description="Disordered" evidence="5">
    <location>
        <begin position="1186"/>
        <end position="1223"/>
    </location>
</feature>
<evidence type="ECO:0000259" key="7">
    <source>
        <dbReference type="PROSITE" id="PS50106"/>
    </source>
</evidence>
<keyword evidence="9" id="KW-1185">Reference proteome</keyword>
<dbReference type="PANTHER" id="PTHR15711:SF22">
    <property type="entry name" value="RAP-GAP DOMAIN-CONTAINING PROTEIN"/>
    <property type="match status" value="1"/>
</dbReference>
<dbReference type="SMART" id="SM00228">
    <property type="entry name" value="PDZ"/>
    <property type="match status" value="1"/>
</dbReference>
<dbReference type="InterPro" id="IPR021818">
    <property type="entry name" value="SIPA1L_C"/>
</dbReference>
<dbReference type="Proteomes" id="UP001634394">
    <property type="component" value="Unassembled WGS sequence"/>
</dbReference>
<comment type="caution">
    <text evidence="8">The sequence shown here is derived from an EMBL/GenBank/DDBJ whole genome shotgun (WGS) entry which is preliminary data.</text>
</comment>
<feature type="compositionally biased region" description="Basic and acidic residues" evidence="5">
    <location>
        <begin position="1483"/>
        <end position="1499"/>
    </location>
</feature>
<evidence type="ECO:0000313" key="8">
    <source>
        <dbReference type="EMBL" id="KAL3872894.1"/>
    </source>
</evidence>
<feature type="compositionally biased region" description="Polar residues" evidence="5">
    <location>
        <begin position="1254"/>
        <end position="1267"/>
    </location>
</feature>
<dbReference type="InterPro" id="IPR035974">
    <property type="entry name" value="Rap/Ran-GAP_sf"/>
</dbReference>
<feature type="region of interest" description="Disordered" evidence="5">
    <location>
        <begin position="227"/>
        <end position="255"/>
    </location>
</feature>
<dbReference type="InterPro" id="IPR001478">
    <property type="entry name" value="PDZ"/>
</dbReference>
<dbReference type="EMBL" id="JBJQND010000006">
    <property type="protein sequence ID" value="KAL3872893.1"/>
    <property type="molecule type" value="Genomic_DNA"/>
</dbReference>
<feature type="domain" description="Rap-GAP" evidence="6">
    <location>
        <begin position="569"/>
        <end position="786"/>
    </location>
</feature>
<protein>
    <recommendedName>
        <fullName evidence="10">Signal-induced proliferation-associated 1-like protein 2</fullName>
    </recommendedName>
</protein>
<feature type="region of interest" description="Disordered" evidence="5">
    <location>
        <begin position="1418"/>
        <end position="1437"/>
    </location>
</feature>
<keyword evidence="3 4" id="KW-0175">Coiled coil</keyword>
<dbReference type="Pfam" id="PF00595">
    <property type="entry name" value="PDZ"/>
    <property type="match status" value="1"/>
</dbReference>
<feature type="compositionally biased region" description="Basic residues" evidence="5">
    <location>
        <begin position="244"/>
        <end position="255"/>
    </location>
</feature>
<feature type="compositionally biased region" description="Basic and acidic residues" evidence="5">
    <location>
        <begin position="1074"/>
        <end position="1086"/>
    </location>
</feature>
<keyword evidence="2" id="KW-0597">Phosphoprotein</keyword>
<feature type="compositionally biased region" description="Polar residues" evidence="5">
    <location>
        <begin position="1020"/>
        <end position="1046"/>
    </location>
</feature>
<dbReference type="Pfam" id="PF21022">
    <property type="entry name" value="Rap-GAP_dimer"/>
    <property type="match status" value="1"/>
</dbReference>
<dbReference type="EMBL" id="JBJQND010000006">
    <property type="protein sequence ID" value="KAL3872894.1"/>
    <property type="molecule type" value="Genomic_DNA"/>
</dbReference>
<evidence type="ECO:0000256" key="1">
    <source>
        <dbReference type="ARBA" id="ARBA00022468"/>
    </source>
</evidence>
<evidence type="ECO:0008006" key="10">
    <source>
        <dbReference type="Google" id="ProtNLM"/>
    </source>
</evidence>
<evidence type="ECO:0000256" key="4">
    <source>
        <dbReference type="SAM" id="Coils"/>
    </source>
</evidence>
<dbReference type="InterPro" id="IPR000331">
    <property type="entry name" value="Rap/Ran_GAP_dom"/>
</dbReference>
<dbReference type="CDD" id="cd06745">
    <property type="entry name" value="PDZ_SIPA1-like"/>
    <property type="match status" value="1"/>
</dbReference>
<name>A0ABD3WG29_SINWO</name>
<feature type="region of interest" description="Disordered" evidence="5">
    <location>
        <begin position="1241"/>
        <end position="1313"/>
    </location>
</feature>
<dbReference type="PROSITE" id="PS50085">
    <property type="entry name" value="RAPGAP"/>
    <property type="match status" value="1"/>
</dbReference>
<dbReference type="Pfam" id="PF02145">
    <property type="entry name" value="Rap_GAP"/>
    <property type="match status" value="1"/>
</dbReference>
<evidence type="ECO:0000256" key="5">
    <source>
        <dbReference type="SAM" id="MobiDB-lite"/>
    </source>
</evidence>
<feature type="domain" description="PDZ" evidence="7">
    <location>
        <begin position="923"/>
        <end position="999"/>
    </location>
</feature>
<feature type="coiled-coil region" evidence="4">
    <location>
        <begin position="1517"/>
        <end position="1572"/>
    </location>
</feature>
<dbReference type="SUPFAM" id="SSF50156">
    <property type="entry name" value="PDZ domain-like"/>
    <property type="match status" value="1"/>
</dbReference>
<feature type="compositionally biased region" description="Low complexity" evidence="5">
    <location>
        <begin position="1472"/>
        <end position="1481"/>
    </location>
</feature>
<proteinExistence type="predicted"/>
<dbReference type="Pfam" id="PF11881">
    <property type="entry name" value="SPAR_C"/>
    <property type="match status" value="1"/>
</dbReference>
<feature type="compositionally biased region" description="Polar residues" evidence="5">
    <location>
        <begin position="1094"/>
        <end position="1137"/>
    </location>
</feature>